<dbReference type="GeneID" id="97275239"/>
<gene>
    <name evidence="1" type="ORF">HMEPL2_04430</name>
    <name evidence="2" type="ORF">SAMN05878438_1308</name>
</gene>
<keyword evidence="4" id="KW-1185">Reference proteome</keyword>
<dbReference type="Proteomes" id="UP000185024">
    <property type="component" value="Unassembled WGS sequence"/>
</dbReference>
<evidence type="ECO:0000313" key="4">
    <source>
        <dbReference type="Proteomes" id="UP000501053"/>
    </source>
</evidence>
<dbReference type="EMBL" id="FSQX01000001">
    <property type="protein sequence ID" value="SIN63692.1"/>
    <property type="molecule type" value="Genomic_DNA"/>
</dbReference>
<evidence type="ECO:0000313" key="2">
    <source>
        <dbReference type="EMBL" id="SIN63692.1"/>
    </source>
</evidence>
<proteinExistence type="predicted"/>
<organism evidence="2 3">
    <name type="scientific">Vreelandella aquamarina</name>
    <dbReference type="NCBI Taxonomy" id="77097"/>
    <lineage>
        <taxon>Bacteria</taxon>
        <taxon>Pseudomonadati</taxon>
        <taxon>Pseudomonadota</taxon>
        <taxon>Gammaproteobacteria</taxon>
        <taxon>Oceanospirillales</taxon>
        <taxon>Halomonadaceae</taxon>
        <taxon>Vreelandella</taxon>
    </lineage>
</organism>
<dbReference type="AlphaFoldDB" id="A0A1N6GYE7"/>
<sequence length="108" mass="12028">MNNHARTLNLPTRDFTVYAFADDTPYTVRADCDLAALEQAPVPCYIVVEYPNPKPGQRFLAMTGVDDVFEIPGGHWSDDAANAVAALKKHRADIKDWQGKRREAIHGC</sequence>
<dbReference type="EMBL" id="AP022869">
    <property type="protein sequence ID" value="BCB70092.1"/>
    <property type="molecule type" value="Genomic_DNA"/>
</dbReference>
<evidence type="ECO:0000313" key="3">
    <source>
        <dbReference type="Proteomes" id="UP000185024"/>
    </source>
</evidence>
<evidence type="ECO:0000313" key="1">
    <source>
        <dbReference type="EMBL" id="BCB70092.1"/>
    </source>
</evidence>
<name>A0A1N6GYE7_9GAMM</name>
<reference evidence="2 3" key="1">
    <citation type="submission" date="2016-11" db="EMBL/GenBank/DDBJ databases">
        <authorList>
            <person name="Jaros S."/>
            <person name="Januszkiewicz K."/>
            <person name="Wedrychowicz H."/>
        </authorList>
    </citation>
    <scope>NUCLEOTIDE SEQUENCE [LARGE SCALE GENOMIC DNA]</scope>
    <source>
        <strain evidence="2 3">ACAM 239</strain>
    </source>
</reference>
<protein>
    <submittedName>
        <fullName evidence="2">Uncharacterized protein</fullName>
    </submittedName>
</protein>
<dbReference type="RefSeq" id="WP_074210615.1">
    <property type="nucleotide sequence ID" value="NZ_AP022869.1"/>
</dbReference>
<dbReference type="Proteomes" id="UP000501053">
    <property type="component" value="Chromosome"/>
</dbReference>
<reference evidence="1 4" key="2">
    <citation type="submission" date="2020-03" db="EMBL/GenBank/DDBJ databases">
        <title>Complete Genome Sequence of Halomonas meridiana strain Eplume2, isolated from hydrothermal-plume in the north east Pacific Ocean.</title>
        <authorList>
            <person name="Kurihara Y."/>
            <person name="Kawai S."/>
            <person name="Sakai A."/>
            <person name="Galipon J."/>
            <person name="Arakawa K."/>
        </authorList>
    </citation>
    <scope>NUCLEOTIDE SEQUENCE [LARGE SCALE GENOMIC DNA]</scope>
    <source>
        <strain evidence="1 4">Eplume2</strain>
    </source>
</reference>
<accession>A0A1N6GYE7</accession>